<comment type="similarity">
    <text evidence="2">Belongs to the carnitine/choline acetyltransferase family.</text>
</comment>
<dbReference type="GO" id="GO:0004095">
    <property type="term" value="F:carnitine O-palmitoyltransferase activity"/>
    <property type="evidence" value="ECO:0007669"/>
    <property type="project" value="TreeGrafter"/>
</dbReference>
<evidence type="ECO:0000256" key="3">
    <source>
        <dbReference type="ARBA" id="ARBA00007815"/>
    </source>
</evidence>
<comment type="catalytic activity">
    <reaction evidence="9">
        <text>4,8-dimethylnonanoyl-CoA + (R)-carnitine = O-4,8-dimethylnonanoyl-(R)-carnitine + CoA</text>
        <dbReference type="Rhea" id="RHEA:44860"/>
        <dbReference type="ChEBI" id="CHEBI:16347"/>
        <dbReference type="ChEBI" id="CHEBI:57287"/>
        <dbReference type="ChEBI" id="CHEBI:77061"/>
        <dbReference type="ChEBI" id="CHEBI:84654"/>
    </reaction>
</comment>
<name>A0A182F2K0_ANOAL</name>
<evidence type="ECO:0000256" key="7">
    <source>
        <dbReference type="ARBA" id="ARBA00023098"/>
    </source>
</evidence>
<comment type="pathway">
    <text evidence="1">Lipid metabolism; fatty acid beta-oxidation.</text>
</comment>
<organism evidence="13 14">
    <name type="scientific">Anopheles albimanus</name>
    <name type="common">New world malaria mosquito</name>
    <dbReference type="NCBI Taxonomy" id="7167"/>
    <lineage>
        <taxon>Eukaryota</taxon>
        <taxon>Metazoa</taxon>
        <taxon>Ecdysozoa</taxon>
        <taxon>Arthropoda</taxon>
        <taxon>Hexapoda</taxon>
        <taxon>Insecta</taxon>
        <taxon>Pterygota</taxon>
        <taxon>Neoptera</taxon>
        <taxon>Endopterygota</taxon>
        <taxon>Diptera</taxon>
        <taxon>Nematocera</taxon>
        <taxon>Culicoidea</taxon>
        <taxon>Culicidae</taxon>
        <taxon>Anophelinae</taxon>
        <taxon>Anopheles</taxon>
    </lineage>
</organism>
<keyword evidence="8" id="KW-0012">Acyltransferase</keyword>
<dbReference type="Pfam" id="PF00755">
    <property type="entry name" value="Carn_acyltransf"/>
    <property type="match status" value="1"/>
</dbReference>
<evidence type="ECO:0000256" key="5">
    <source>
        <dbReference type="ARBA" id="ARBA00022679"/>
    </source>
</evidence>
<feature type="region of interest" description="Disordered" evidence="10">
    <location>
        <begin position="1"/>
        <end position="20"/>
    </location>
</feature>
<proteinExistence type="inferred from homology"/>
<keyword evidence="7" id="KW-0443">Lipid metabolism</keyword>
<evidence type="ECO:0000256" key="8">
    <source>
        <dbReference type="ARBA" id="ARBA00023315"/>
    </source>
</evidence>
<evidence type="ECO:0000256" key="4">
    <source>
        <dbReference type="ARBA" id="ARBA00022448"/>
    </source>
</evidence>
<accession>A0A182F2K0</accession>
<feature type="compositionally biased region" description="Polar residues" evidence="10">
    <location>
        <begin position="158"/>
        <end position="167"/>
    </location>
</feature>
<comment type="similarity">
    <text evidence="3">Belongs to the replication factor A protein 2 family.</text>
</comment>
<dbReference type="EnsemblMetazoa" id="AALB000682-RA">
    <property type="protein sequence ID" value="AALB000682-PA"/>
    <property type="gene ID" value="AALB000682"/>
</dbReference>
<dbReference type="InterPro" id="IPR036388">
    <property type="entry name" value="WH-like_DNA-bd_sf"/>
</dbReference>
<dbReference type="InterPro" id="IPR012340">
    <property type="entry name" value="NA-bd_OB-fold"/>
</dbReference>
<dbReference type="PANTHER" id="PTHR22589">
    <property type="entry name" value="CARNITINE O-ACYLTRANSFERASE"/>
    <property type="match status" value="1"/>
</dbReference>
<protein>
    <recommendedName>
        <fullName evidence="15">Choline/carnitine acyltransferase domain-containing protein</fullName>
    </recommendedName>
</protein>
<dbReference type="Gene3D" id="1.10.10.10">
    <property type="entry name" value="Winged helix-like DNA-binding domain superfamily/Winged helix DNA-binding domain"/>
    <property type="match status" value="1"/>
</dbReference>
<dbReference type="InterPro" id="IPR042231">
    <property type="entry name" value="Cho/carn_acyl_trans_2"/>
</dbReference>
<evidence type="ECO:0000259" key="11">
    <source>
        <dbReference type="Pfam" id="PF00755"/>
    </source>
</evidence>
<evidence type="ECO:0000256" key="2">
    <source>
        <dbReference type="ARBA" id="ARBA00005232"/>
    </source>
</evidence>
<keyword evidence="14" id="KW-1185">Reference proteome</keyword>
<evidence type="ECO:0000256" key="10">
    <source>
        <dbReference type="SAM" id="MobiDB-lite"/>
    </source>
</evidence>
<reference evidence="13 14" key="1">
    <citation type="journal article" date="2017" name="G3 (Bethesda)">
        <title>The Physical Genome Mapping of Anopheles albimanus Corrected Scaffold Misassemblies and Identified Interarm Rearrangements in Genus Anopheles.</title>
        <authorList>
            <person name="Artemov G.N."/>
            <person name="Peery A.N."/>
            <person name="Jiang X."/>
            <person name="Tu Z."/>
            <person name="Stegniy V.N."/>
            <person name="Sharakhova M.V."/>
            <person name="Sharakhov I.V."/>
        </authorList>
    </citation>
    <scope>NUCLEOTIDE SEQUENCE [LARGE SCALE GENOMIC DNA]</scope>
    <source>
        <strain evidence="13 14">ALBI9_A</strain>
    </source>
</reference>
<dbReference type="PROSITE" id="PS00440">
    <property type="entry name" value="ACYLTRANSF_C_2"/>
    <property type="match status" value="1"/>
</dbReference>
<evidence type="ECO:0000256" key="1">
    <source>
        <dbReference type="ARBA" id="ARBA00005005"/>
    </source>
</evidence>
<dbReference type="Gene3D" id="2.40.50.140">
    <property type="entry name" value="Nucleic acid-binding proteins"/>
    <property type="match status" value="1"/>
</dbReference>
<feature type="compositionally biased region" description="Basic and acidic residues" evidence="10">
    <location>
        <begin position="147"/>
        <end position="157"/>
    </location>
</feature>
<dbReference type="STRING" id="7167.A0A182F2K0"/>
<dbReference type="VEuPathDB" id="VectorBase:AALB20_038797"/>
<dbReference type="InterPro" id="IPR014892">
    <property type="entry name" value="RPA_C"/>
</dbReference>
<dbReference type="InterPro" id="IPR000542">
    <property type="entry name" value="Carn_acyl_trans"/>
</dbReference>
<dbReference type="InterPro" id="IPR039551">
    <property type="entry name" value="Cho/carn_acyl_trans"/>
</dbReference>
<evidence type="ECO:0008006" key="15">
    <source>
        <dbReference type="Google" id="ProtNLM"/>
    </source>
</evidence>
<dbReference type="Gene3D" id="3.30.559.10">
    <property type="entry name" value="Chloramphenicol acetyltransferase-like domain"/>
    <property type="match status" value="1"/>
</dbReference>
<dbReference type="InterPro" id="IPR036390">
    <property type="entry name" value="WH_DNA-bd_sf"/>
</dbReference>
<dbReference type="CDD" id="cd04478">
    <property type="entry name" value="RPA2_DBD_D"/>
    <property type="match status" value="1"/>
</dbReference>
<feature type="domain" description="Choline/carnitine acyltransferase" evidence="11">
    <location>
        <begin position="278"/>
        <end position="872"/>
    </location>
</feature>
<feature type="domain" description="Replication protein A C-terminal" evidence="12">
    <location>
        <begin position="146"/>
        <end position="237"/>
    </location>
</feature>
<evidence type="ECO:0000313" key="13">
    <source>
        <dbReference type="EnsemblMetazoa" id="AALB000682-PA"/>
    </source>
</evidence>
<dbReference type="Gene3D" id="3.30.559.70">
    <property type="entry name" value="Choline/Carnitine o-acyltransferase, domain 2"/>
    <property type="match status" value="1"/>
</dbReference>
<dbReference type="SUPFAM" id="SSF50249">
    <property type="entry name" value="Nucleic acid-binding proteins"/>
    <property type="match status" value="1"/>
</dbReference>
<keyword evidence="5" id="KW-0808">Transferase</keyword>
<dbReference type="SUPFAM" id="SSF52777">
    <property type="entry name" value="CoA-dependent acyltransferases"/>
    <property type="match status" value="2"/>
</dbReference>
<dbReference type="Pfam" id="PF08784">
    <property type="entry name" value="RPA_C"/>
    <property type="match status" value="1"/>
</dbReference>
<dbReference type="VEuPathDB" id="VectorBase:AALB000682"/>
<feature type="region of interest" description="Disordered" evidence="10">
    <location>
        <begin position="147"/>
        <end position="174"/>
    </location>
</feature>
<dbReference type="Gene3D" id="1.20.1280.180">
    <property type="match status" value="1"/>
</dbReference>
<keyword evidence="4" id="KW-0813">Transport</keyword>
<dbReference type="PANTHER" id="PTHR22589:SF16">
    <property type="entry name" value="CARNITINE O-PALMITOYLTRANSFERASE 2, MITOCHONDRIAL"/>
    <property type="match status" value="1"/>
</dbReference>
<dbReference type="SUPFAM" id="SSF46785">
    <property type="entry name" value="Winged helix' DNA-binding domain"/>
    <property type="match status" value="1"/>
</dbReference>
<keyword evidence="6" id="KW-0276">Fatty acid metabolism</keyword>
<dbReference type="GO" id="GO:0006635">
    <property type="term" value="P:fatty acid beta-oxidation"/>
    <property type="evidence" value="ECO:0007669"/>
    <property type="project" value="TreeGrafter"/>
</dbReference>
<evidence type="ECO:0000256" key="6">
    <source>
        <dbReference type="ARBA" id="ARBA00022832"/>
    </source>
</evidence>
<evidence type="ECO:0000313" key="14">
    <source>
        <dbReference type="Proteomes" id="UP000069272"/>
    </source>
</evidence>
<dbReference type="Proteomes" id="UP000069272">
    <property type="component" value="Chromosome 2L"/>
</dbReference>
<dbReference type="InterPro" id="IPR023213">
    <property type="entry name" value="CAT-like_dom_sf"/>
</dbReference>
<sequence>MNDSFGGGFNTTAAGGAEGESKAEGVLPMVVRQIKESPDSGISMFGNQYTMITVVAIVRSVDYSSTNVTYQLEDHTGRINAHFWLDEGNANSTPSIVPRSYARVVGSVRNQEGTKVIMIFKIDQVNSPNDYTTHLLEVLHARYKSEEQSKRKTDSRFDTNSNATSNGGFMESDPDGASLGLTGKRLTVYKAIKSHVSDIGISRNELQSKFSHVNSSEMATMLDYMIAEGIIYSTVDSDHFIAARYQSSSARPTTGDDYQFLQRSKIPMLHFQPSLPRLPIPLLPKTCERYLAAQEPLLTGDAFQQTKKVVNQFREEDGPKLQTLLKEFDAQNKHTSYISEPWFDMYLRDRAPLPLNYNPLLMMNPDPRPEYNDQLLRTTNLIISSLRFMRSLRARCLEPEVYHMNPAKSDTAKFRTITSLMPSFVSTYAAYAFKAFPLDMSQYHGLFGATRIPELEKDRIYRNESSRHLLVLRNGNMYAVDVLDESGNIEQPSTLMARFERILNDGRTPAANPLGLLTTENRDTWAKARNHLTQLGSNAKSLELVDSALFCLCLDESTIDPNDPIPAIRNFLFGDGTNRWFDKSFSLIVARDGTAGINFEHSWGDGVAVLRYFQEIFKETTTAPFANPGLKGTQTETRGITPIEFTVDEAIQTALSTAENNHNAVIDSLDMNFMKYEGMNKNFCKQQRISPDSIMQLGFQLAFYKQHGQFVGTYESCSTAAFRHGRTETMRPCTMATKEFCLESQRRTGERKTDSELREMLNRCSTVHGQLTKDAAMGQGFDRHLFGLRHTAQKNGLPIPALYADPAYAAINHNILSTSTLSSPALLAGGFGPVVRDGYGIGYNIQDGYLGTVVSSYRPHRNGREFVDCLREAYEDIAKVLKATGPPPKGK</sequence>
<dbReference type="GO" id="GO:0005739">
    <property type="term" value="C:mitochondrion"/>
    <property type="evidence" value="ECO:0007669"/>
    <property type="project" value="TreeGrafter"/>
</dbReference>
<evidence type="ECO:0000256" key="9">
    <source>
        <dbReference type="ARBA" id="ARBA00048999"/>
    </source>
</evidence>
<reference evidence="13" key="2">
    <citation type="submission" date="2022-08" db="UniProtKB">
        <authorList>
            <consortium name="EnsemblMetazoa"/>
        </authorList>
    </citation>
    <scope>IDENTIFICATION</scope>
    <source>
        <strain evidence="13">STECLA/ALBI9_A</strain>
    </source>
</reference>
<dbReference type="AlphaFoldDB" id="A0A182F2K0"/>
<dbReference type="InterPro" id="IPR042572">
    <property type="entry name" value="Carn_acyl_trans_N"/>
</dbReference>
<dbReference type="Gene3D" id="1.10.275.20">
    <property type="entry name" value="Choline/Carnitine o-acyltransferase"/>
    <property type="match status" value="1"/>
</dbReference>
<dbReference type="VEuPathDB" id="VectorBase:AALB20_027656"/>
<dbReference type="FunFam" id="1.10.275.20:FF:000001">
    <property type="entry name" value="carnitine O-palmitoyltransferase 2, mitochondrial"/>
    <property type="match status" value="1"/>
</dbReference>
<evidence type="ECO:0000259" key="12">
    <source>
        <dbReference type="Pfam" id="PF08784"/>
    </source>
</evidence>